<evidence type="ECO:0000256" key="19">
    <source>
        <dbReference type="ARBA" id="ARBA00048173"/>
    </source>
</evidence>
<dbReference type="InterPro" id="IPR001584">
    <property type="entry name" value="Integrase_cat-core"/>
</dbReference>
<dbReference type="OrthoDB" id="4369929at2759"/>
<dbReference type="GO" id="GO:0003887">
    <property type="term" value="F:DNA-directed DNA polymerase activity"/>
    <property type="evidence" value="ECO:0007669"/>
    <property type="project" value="UniProtKB-KW"/>
</dbReference>
<evidence type="ECO:0000256" key="2">
    <source>
        <dbReference type="ARBA" id="ARBA00022578"/>
    </source>
</evidence>
<dbReference type="PROSITE" id="PS50994">
    <property type="entry name" value="INTEGRASE"/>
    <property type="match status" value="1"/>
</dbReference>
<keyword evidence="23" id="KW-1185">Reference proteome</keyword>
<evidence type="ECO:0000256" key="10">
    <source>
        <dbReference type="ARBA" id="ARBA00022801"/>
    </source>
</evidence>
<protein>
    <recommendedName>
        <fullName evidence="21">Integrase catalytic domain-containing protein</fullName>
    </recommendedName>
</protein>
<evidence type="ECO:0000256" key="9">
    <source>
        <dbReference type="ARBA" id="ARBA00022759"/>
    </source>
</evidence>
<dbReference type="GO" id="GO:0005524">
    <property type="term" value="F:ATP binding"/>
    <property type="evidence" value="ECO:0007669"/>
    <property type="project" value="UniProtKB-KW"/>
</dbReference>
<keyword evidence="16" id="KW-0239">DNA-directed DNA polymerase</keyword>
<feature type="domain" description="Integrase catalytic" evidence="21">
    <location>
        <begin position="354"/>
        <end position="529"/>
    </location>
</feature>
<dbReference type="EMBL" id="AVOT02021151">
    <property type="protein sequence ID" value="MBW0509785.1"/>
    <property type="molecule type" value="Genomic_DNA"/>
</dbReference>
<evidence type="ECO:0000256" key="4">
    <source>
        <dbReference type="ARBA" id="ARBA00022670"/>
    </source>
</evidence>
<evidence type="ECO:0000256" key="14">
    <source>
        <dbReference type="ARBA" id="ARBA00022908"/>
    </source>
</evidence>
<keyword evidence="6" id="KW-0540">Nuclease</keyword>
<evidence type="ECO:0000256" key="16">
    <source>
        <dbReference type="ARBA" id="ARBA00022932"/>
    </source>
</evidence>
<keyword evidence="11" id="KW-0067">ATP-binding</keyword>
<evidence type="ECO:0000256" key="12">
    <source>
        <dbReference type="ARBA" id="ARBA00022842"/>
    </source>
</evidence>
<organism evidence="22 23">
    <name type="scientific">Austropuccinia psidii MF-1</name>
    <dbReference type="NCBI Taxonomy" id="1389203"/>
    <lineage>
        <taxon>Eukaryota</taxon>
        <taxon>Fungi</taxon>
        <taxon>Dikarya</taxon>
        <taxon>Basidiomycota</taxon>
        <taxon>Pucciniomycotina</taxon>
        <taxon>Pucciniomycetes</taxon>
        <taxon>Pucciniales</taxon>
        <taxon>Sphaerophragmiaceae</taxon>
        <taxon>Austropuccinia</taxon>
    </lineage>
</organism>
<dbReference type="GO" id="GO:0005634">
    <property type="term" value="C:nucleus"/>
    <property type="evidence" value="ECO:0007669"/>
    <property type="project" value="UniProtKB-ARBA"/>
</dbReference>
<keyword evidence="12" id="KW-0460">Magnesium</keyword>
<keyword evidence="4" id="KW-0645">Protease</keyword>
<keyword evidence="7" id="KW-0479">Metal-binding</keyword>
<comment type="function">
    <text evidence="1">The aspartyl protease (PR) mediates the proteolytic cleavages of the Gag and Gag-Pol polyproteins after assembly of the VLP.</text>
</comment>
<dbReference type="GO" id="GO:0003964">
    <property type="term" value="F:RNA-directed DNA polymerase activity"/>
    <property type="evidence" value="ECO:0007669"/>
    <property type="project" value="UniProtKB-KW"/>
</dbReference>
<dbReference type="GO" id="GO:0003723">
    <property type="term" value="F:RNA binding"/>
    <property type="evidence" value="ECO:0007669"/>
    <property type="project" value="UniProtKB-KW"/>
</dbReference>
<keyword evidence="17" id="KW-0917">Virion maturation</keyword>
<dbReference type="InterPro" id="IPR012337">
    <property type="entry name" value="RNaseH-like_sf"/>
</dbReference>
<keyword evidence="5" id="KW-0548">Nucleotidyltransferase</keyword>
<dbReference type="PANTHER" id="PTHR42648:SF11">
    <property type="entry name" value="TRANSPOSON TY4-P GAG-POL POLYPROTEIN"/>
    <property type="match status" value="1"/>
</dbReference>
<dbReference type="GO" id="GO:0004519">
    <property type="term" value="F:endonuclease activity"/>
    <property type="evidence" value="ECO:0007669"/>
    <property type="project" value="UniProtKB-KW"/>
</dbReference>
<evidence type="ECO:0000256" key="11">
    <source>
        <dbReference type="ARBA" id="ARBA00022840"/>
    </source>
</evidence>
<dbReference type="GO" id="GO:0006310">
    <property type="term" value="P:DNA recombination"/>
    <property type="evidence" value="ECO:0007669"/>
    <property type="project" value="UniProtKB-KW"/>
</dbReference>
<dbReference type="InterPro" id="IPR039537">
    <property type="entry name" value="Retrotran_Ty1/copia-like"/>
</dbReference>
<evidence type="ECO:0000256" key="1">
    <source>
        <dbReference type="ARBA" id="ARBA00002180"/>
    </source>
</evidence>
<dbReference type="Gene3D" id="3.30.420.10">
    <property type="entry name" value="Ribonuclease H-like superfamily/Ribonuclease H"/>
    <property type="match status" value="1"/>
</dbReference>
<keyword evidence="8" id="KW-0547">Nucleotide-binding</keyword>
<comment type="catalytic activity">
    <reaction evidence="19">
        <text>DNA(n) + a 2'-deoxyribonucleoside 5'-triphosphate = DNA(n+1) + diphosphate</text>
        <dbReference type="Rhea" id="RHEA:22508"/>
        <dbReference type="Rhea" id="RHEA-COMP:17339"/>
        <dbReference type="Rhea" id="RHEA-COMP:17340"/>
        <dbReference type="ChEBI" id="CHEBI:33019"/>
        <dbReference type="ChEBI" id="CHEBI:61560"/>
        <dbReference type="ChEBI" id="CHEBI:173112"/>
        <dbReference type="EC" id="2.7.7.49"/>
    </reaction>
</comment>
<dbReference type="Proteomes" id="UP000765509">
    <property type="component" value="Unassembled WGS sequence"/>
</dbReference>
<evidence type="ECO:0000256" key="5">
    <source>
        <dbReference type="ARBA" id="ARBA00022695"/>
    </source>
</evidence>
<keyword evidence="15" id="KW-0695">RNA-directed DNA polymerase</keyword>
<evidence type="ECO:0000256" key="3">
    <source>
        <dbReference type="ARBA" id="ARBA00022612"/>
    </source>
</evidence>
<dbReference type="AlphaFoldDB" id="A0A9Q3HQ42"/>
<dbReference type="InterPro" id="IPR036397">
    <property type="entry name" value="RNaseH_sf"/>
</dbReference>
<dbReference type="GO" id="GO:0006508">
    <property type="term" value="P:proteolysis"/>
    <property type="evidence" value="ECO:0007669"/>
    <property type="project" value="UniProtKB-KW"/>
</dbReference>
<dbReference type="InterPro" id="IPR054722">
    <property type="entry name" value="PolX-like_BBD"/>
</dbReference>
<accession>A0A9Q3HQ42</accession>
<dbReference type="Pfam" id="PF22936">
    <property type="entry name" value="Pol_BBD"/>
    <property type="match status" value="1"/>
</dbReference>
<keyword evidence="16" id="KW-0808">Transferase</keyword>
<dbReference type="SUPFAM" id="SSF53098">
    <property type="entry name" value="Ribonuclease H-like"/>
    <property type="match status" value="1"/>
</dbReference>
<comment type="caution">
    <text evidence="22">The sequence shown here is derived from an EMBL/GenBank/DDBJ whole genome shotgun (WGS) entry which is preliminary data.</text>
</comment>
<evidence type="ECO:0000313" key="22">
    <source>
        <dbReference type="EMBL" id="MBW0509785.1"/>
    </source>
</evidence>
<dbReference type="GO" id="GO:0032196">
    <property type="term" value="P:transposition"/>
    <property type="evidence" value="ECO:0007669"/>
    <property type="project" value="UniProtKB-KW"/>
</dbReference>
<evidence type="ECO:0000313" key="23">
    <source>
        <dbReference type="Proteomes" id="UP000765509"/>
    </source>
</evidence>
<comment type="catalytic activity">
    <reaction evidence="20">
        <text>DNA(n) + a 2'-deoxyribonucleoside 5'-triphosphate = DNA(n+1) + diphosphate</text>
        <dbReference type="Rhea" id="RHEA:22508"/>
        <dbReference type="Rhea" id="RHEA-COMP:17339"/>
        <dbReference type="Rhea" id="RHEA-COMP:17340"/>
        <dbReference type="ChEBI" id="CHEBI:33019"/>
        <dbReference type="ChEBI" id="CHEBI:61560"/>
        <dbReference type="ChEBI" id="CHEBI:173112"/>
        <dbReference type="EC" id="2.7.7.7"/>
    </reaction>
</comment>
<dbReference type="PANTHER" id="PTHR42648">
    <property type="entry name" value="TRANSPOSASE, PUTATIVE-RELATED"/>
    <property type="match status" value="1"/>
</dbReference>
<sequence length="799" mass="91894">MANNTETKHKRPLPIIMENNFLEWRRGTIGLLWQKKLYIHCIEETIPSLSSENRPSAADNKIIDAKIEMCNIITNGLSSTILIDKITLNTKAQGSPDAILNLLQYAALTEEALKSSVKTNIDSRMALNREKFRLKTIHYCSNGHENPLASHPPERCWQLHPEKCPDRYQKDTQTNYTFAQALLTIDKDAIQGDVLNVVLDTSASDHMFNNKILFFSLNKINNSTISMGCDSSSLTTIGKGTAKLIDQNGVCWTLKNLLYVPKLNTNLVALSQLASQITIKSTGENVNLFLNNVTTPLFLCPTRNKVKLGMKFLSTRNLLWHQRLGHLNNEATKALIPTYKAAGEVCVECVKGKLTGIPFYHLFQTTLHALQVFHMDLYGPMHTQLLSGTKYFLRLIDQFTGYTTTKFLKRKEETFTAFKEYKEWSENFHQRKIMKIVSDGEGEFVNNRFKECMRIEGLEHSISPPYTLEHNGIAERDNISVLEKARCLILQTKLTDQLWAEATYTATFLLNLAPKRDKVSPYEKWFNQKPPVLNLKTFGWKAWLRIPPIKRRSKLELIMREGIMLGYENHASVYRILRLQDNQVVISRHVKLNETYFPTPLPPLNSTKSHDLISLISPNPLNTHTETIRNVSDEDDSCSEWEDEFHDAMEEIPQRWIRVIGPRHPTLITGDVSEENILPYQRRAHKTVETSIIPNNYQQAIKSKDCDKWEEAISKELNNMKNLEVWKIRGRTPKDHPITCTWVFKVKEDNQKQVIKHKAFIKSKAWITCKLSLPLAKSTHYVHSSQMLQSTIFSSIKWM</sequence>
<proteinExistence type="predicted"/>
<keyword evidence="13" id="KW-0694">RNA-binding</keyword>
<evidence type="ECO:0000256" key="15">
    <source>
        <dbReference type="ARBA" id="ARBA00022918"/>
    </source>
</evidence>
<evidence type="ECO:0000259" key="21">
    <source>
        <dbReference type="PROSITE" id="PS50994"/>
    </source>
</evidence>
<evidence type="ECO:0000256" key="20">
    <source>
        <dbReference type="ARBA" id="ARBA00049244"/>
    </source>
</evidence>
<dbReference type="GO" id="GO:0015074">
    <property type="term" value="P:DNA integration"/>
    <property type="evidence" value="ECO:0007669"/>
    <property type="project" value="UniProtKB-KW"/>
</dbReference>
<keyword evidence="10" id="KW-0378">Hydrolase</keyword>
<keyword evidence="14" id="KW-0229">DNA integration</keyword>
<evidence type="ECO:0000256" key="6">
    <source>
        <dbReference type="ARBA" id="ARBA00022722"/>
    </source>
</evidence>
<evidence type="ECO:0000256" key="18">
    <source>
        <dbReference type="ARBA" id="ARBA00023172"/>
    </source>
</evidence>
<name>A0A9Q3HQ42_9BASI</name>
<reference evidence="22" key="1">
    <citation type="submission" date="2021-03" db="EMBL/GenBank/DDBJ databases">
        <title>Draft genome sequence of rust myrtle Austropuccinia psidii MF-1, a brazilian biotype.</title>
        <authorList>
            <person name="Quecine M.C."/>
            <person name="Pachon D.M.R."/>
            <person name="Bonatelli M.L."/>
            <person name="Correr F.H."/>
            <person name="Franceschini L.M."/>
            <person name="Leite T.F."/>
            <person name="Margarido G.R.A."/>
            <person name="Almeida C.A."/>
            <person name="Ferrarezi J.A."/>
            <person name="Labate C.A."/>
        </authorList>
    </citation>
    <scope>NUCLEOTIDE SEQUENCE</scope>
    <source>
        <strain evidence="22">MF-1</strain>
    </source>
</reference>
<keyword evidence="9" id="KW-0255">Endonuclease</keyword>
<dbReference type="GO" id="GO:0046872">
    <property type="term" value="F:metal ion binding"/>
    <property type="evidence" value="ECO:0007669"/>
    <property type="project" value="UniProtKB-KW"/>
</dbReference>
<evidence type="ECO:0000256" key="17">
    <source>
        <dbReference type="ARBA" id="ARBA00023113"/>
    </source>
</evidence>
<dbReference type="Pfam" id="PF25597">
    <property type="entry name" value="SH3_retrovirus"/>
    <property type="match status" value="1"/>
</dbReference>
<keyword evidence="3" id="KW-1188">Viral release from host cell</keyword>
<keyword evidence="18" id="KW-0233">DNA recombination</keyword>
<dbReference type="GO" id="GO:0008233">
    <property type="term" value="F:peptidase activity"/>
    <property type="evidence" value="ECO:0007669"/>
    <property type="project" value="UniProtKB-KW"/>
</dbReference>
<keyword evidence="2" id="KW-0815">Transposition</keyword>
<evidence type="ECO:0000256" key="8">
    <source>
        <dbReference type="ARBA" id="ARBA00022741"/>
    </source>
</evidence>
<evidence type="ECO:0000256" key="7">
    <source>
        <dbReference type="ARBA" id="ARBA00022723"/>
    </source>
</evidence>
<dbReference type="InterPro" id="IPR057670">
    <property type="entry name" value="SH3_retrovirus"/>
</dbReference>
<evidence type="ECO:0000256" key="13">
    <source>
        <dbReference type="ARBA" id="ARBA00022884"/>
    </source>
</evidence>
<gene>
    <name evidence="22" type="ORF">O181_049500</name>
</gene>